<dbReference type="GO" id="GO:0017148">
    <property type="term" value="P:negative regulation of translation"/>
    <property type="evidence" value="ECO:0007669"/>
    <property type="project" value="TreeGrafter"/>
</dbReference>
<dbReference type="NCBIfam" id="TIGR01066">
    <property type="entry name" value="rplM_bact"/>
    <property type="match status" value="1"/>
</dbReference>
<dbReference type="InterPro" id="IPR005823">
    <property type="entry name" value="Ribosomal_uL13_bac-type"/>
</dbReference>
<dbReference type="GO" id="GO:0003729">
    <property type="term" value="F:mRNA binding"/>
    <property type="evidence" value="ECO:0007669"/>
    <property type="project" value="TreeGrafter"/>
</dbReference>
<dbReference type="GO" id="GO:0006412">
    <property type="term" value="P:translation"/>
    <property type="evidence" value="ECO:0007669"/>
    <property type="project" value="InterPro"/>
</dbReference>
<gene>
    <name evidence="4" type="ORF">CEUSTIGMA_g1066.t1</name>
</gene>
<dbReference type="SUPFAM" id="SSF52161">
    <property type="entry name" value="Ribosomal protein L13"/>
    <property type="match status" value="1"/>
</dbReference>
<evidence type="ECO:0000256" key="2">
    <source>
        <dbReference type="ARBA" id="ARBA00022980"/>
    </source>
</evidence>
<dbReference type="InterPro" id="IPR005822">
    <property type="entry name" value="Ribosomal_uL13"/>
</dbReference>
<evidence type="ECO:0008006" key="6">
    <source>
        <dbReference type="Google" id="ProtNLM"/>
    </source>
</evidence>
<dbReference type="AlphaFoldDB" id="A0A250WRZ9"/>
<dbReference type="CDD" id="cd00392">
    <property type="entry name" value="Ribosomal_L13"/>
    <property type="match status" value="1"/>
</dbReference>
<comment type="similarity">
    <text evidence="1">Belongs to the universal ribosomal protein uL13 family.</text>
</comment>
<keyword evidence="2" id="KW-0689">Ribosomal protein</keyword>
<protein>
    <recommendedName>
        <fullName evidence="6">50S ribosomal protein L13, chloroplastic</fullName>
    </recommendedName>
</protein>
<dbReference type="Gene3D" id="3.90.1180.10">
    <property type="entry name" value="Ribosomal protein L13"/>
    <property type="match status" value="1"/>
</dbReference>
<proteinExistence type="inferred from homology"/>
<evidence type="ECO:0000313" key="4">
    <source>
        <dbReference type="EMBL" id="GAX73615.1"/>
    </source>
</evidence>
<sequence length="232" mass="25480">MSLLHNGRANVKSFTADSRKMVACNKVSTFTHVPTRVVASIPARTGNVICHAAAVEVFKGDLLNKSYYPTSADASNATKRWYVIDAEGQTLGRLATLAATYIRGKHLPTYTPSMDMGAFVIVINAEKVQVSGNKFSDKMYFSHNYNGHPGSGKMESFKDLQKRIPERIIERAVQGMLPKGSLGRNIRLHLKVFTGPKHTHDAQLPTNITTEISVKPKNSAGAKLREELKAKA</sequence>
<dbReference type="PANTHER" id="PTHR11545:SF41">
    <property type="entry name" value="50S RIBOSOMAL PROTEIN L13, CHLOROPLASTIC"/>
    <property type="match status" value="1"/>
</dbReference>
<reference evidence="4 5" key="1">
    <citation type="submission" date="2017-08" db="EMBL/GenBank/DDBJ databases">
        <title>Acidophilic green algal genome provides insights into adaptation to an acidic environment.</title>
        <authorList>
            <person name="Hirooka S."/>
            <person name="Hirose Y."/>
            <person name="Kanesaki Y."/>
            <person name="Higuchi S."/>
            <person name="Fujiwara T."/>
            <person name="Onuma R."/>
            <person name="Era A."/>
            <person name="Ohbayashi R."/>
            <person name="Uzuka A."/>
            <person name="Nozaki H."/>
            <person name="Yoshikawa H."/>
            <person name="Miyagishima S.Y."/>
        </authorList>
    </citation>
    <scope>NUCLEOTIDE SEQUENCE [LARGE SCALE GENOMIC DNA]</scope>
    <source>
        <strain evidence="4 5">NIES-2499</strain>
    </source>
</reference>
<comment type="caution">
    <text evidence="4">The sequence shown here is derived from an EMBL/GenBank/DDBJ whole genome shotgun (WGS) entry which is preliminary data.</text>
</comment>
<dbReference type="STRING" id="1157962.A0A250WRZ9"/>
<keyword evidence="3" id="KW-0687">Ribonucleoprotein</keyword>
<dbReference type="InterPro" id="IPR036899">
    <property type="entry name" value="Ribosomal_uL13_sf"/>
</dbReference>
<dbReference type="Pfam" id="PF00572">
    <property type="entry name" value="Ribosomal_L13"/>
    <property type="match status" value="1"/>
</dbReference>
<evidence type="ECO:0000313" key="5">
    <source>
        <dbReference type="Proteomes" id="UP000232323"/>
    </source>
</evidence>
<accession>A0A250WRZ9</accession>
<keyword evidence="5" id="KW-1185">Reference proteome</keyword>
<dbReference type="HAMAP" id="MF_01366">
    <property type="entry name" value="Ribosomal_uL13"/>
    <property type="match status" value="1"/>
</dbReference>
<dbReference type="PANTHER" id="PTHR11545">
    <property type="entry name" value="RIBOSOMAL PROTEIN L13"/>
    <property type="match status" value="1"/>
</dbReference>
<dbReference type="GO" id="GO:0003735">
    <property type="term" value="F:structural constituent of ribosome"/>
    <property type="evidence" value="ECO:0007669"/>
    <property type="project" value="InterPro"/>
</dbReference>
<dbReference type="GO" id="GO:0005762">
    <property type="term" value="C:mitochondrial large ribosomal subunit"/>
    <property type="evidence" value="ECO:0007669"/>
    <property type="project" value="TreeGrafter"/>
</dbReference>
<organism evidence="4 5">
    <name type="scientific">Chlamydomonas eustigma</name>
    <dbReference type="NCBI Taxonomy" id="1157962"/>
    <lineage>
        <taxon>Eukaryota</taxon>
        <taxon>Viridiplantae</taxon>
        <taxon>Chlorophyta</taxon>
        <taxon>core chlorophytes</taxon>
        <taxon>Chlorophyceae</taxon>
        <taxon>CS clade</taxon>
        <taxon>Chlamydomonadales</taxon>
        <taxon>Chlamydomonadaceae</taxon>
        <taxon>Chlamydomonas</taxon>
    </lineage>
</organism>
<dbReference type="EMBL" id="BEGY01000004">
    <property type="protein sequence ID" value="GAX73615.1"/>
    <property type="molecule type" value="Genomic_DNA"/>
</dbReference>
<evidence type="ECO:0000256" key="1">
    <source>
        <dbReference type="ARBA" id="ARBA00006227"/>
    </source>
</evidence>
<evidence type="ECO:0000256" key="3">
    <source>
        <dbReference type="ARBA" id="ARBA00023274"/>
    </source>
</evidence>
<name>A0A250WRZ9_9CHLO</name>
<dbReference type="Proteomes" id="UP000232323">
    <property type="component" value="Unassembled WGS sequence"/>
</dbReference>
<dbReference type="OrthoDB" id="274622at2759"/>